<dbReference type="InterPro" id="IPR012934">
    <property type="entry name" value="Znf_AD"/>
</dbReference>
<dbReference type="SMART" id="SM00868">
    <property type="entry name" value="zf-AD"/>
    <property type="match status" value="1"/>
</dbReference>
<feature type="domain" description="C2H2-type" evidence="14">
    <location>
        <begin position="318"/>
        <end position="345"/>
    </location>
</feature>
<evidence type="ECO:0000256" key="10">
    <source>
        <dbReference type="ARBA" id="ARBA00023242"/>
    </source>
</evidence>
<evidence type="ECO:0000256" key="5">
    <source>
        <dbReference type="ARBA" id="ARBA00022771"/>
    </source>
</evidence>
<feature type="compositionally biased region" description="Pro residues" evidence="13">
    <location>
        <begin position="572"/>
        <end position="586"/>
    </location>
</feature>
<dbReference type="SUPFAM" id="SSF57716">
    <property type="entry name" value="Glucocorticoid receptor-like (DNA-binding domain)"/>
    <property type="match status" value="1"/>
</dbReference>
<dbReference type="FunFam" id="3.30.160.60:FF:000151">
    <property type="entry name" value="Zinc finger and SCAN domain-containing 21"/>
    <property type="match status" value="1"/>
</dbReference>
<evidence type="ECO:0000313" key="17">
    <source>
        <dbReference type="Proteomes" id="UP000078200"/>
    </source>
</evidence>
<dbReference type="PANTHER" id="PTHR16515">
    <property type="entry name" value="PR DOMAIN ZINC FINGER PROTEIN"/>
    <property type="match status" value="1"/>
</dbReference>
<feature type="region of interest" description="Disordered" evidence="13">
    <location>
        <begin position="570"/>
        <end position="590"/>
    </location>
</feature>
<feature type="region of interest" description="Disordered" evidence="13">
    <location>
        <begin position="111"/>
        <end position="167"/>
    </location>
</feature>
<keyword evidence="5 11" id="KW-0863">Zinc-finger</keyword>
<feature type="binding site" evidence="12">
    <location>
        <position position="30"/>
    </location>
    <ligand>
        <name>Zn(2+)</name>
        <dbReference type="ChEBI" id="CHEBI:29105"/>
    </ligand>
</feature>
<evidence type="ECO:0000256" key="8">
    <source>
        <dbReference type="ARBA" id="ARBA00023125"/>
    </source>
</evidence>
<reference evidence="16" key="1">
    <citation type="submission" date="2020-05" db="UniProtKB">
        <authorList>
            <consortium name="EnsemblMetazoa"/>
        </authorList>
    </citation>
    <scope>IDENTIFICATION</scope>
    <source>
        <strain evidence="16">TTRI</strain>
    </source>
</reference>
<dbReference type="PROSITE" id="PS51915">
    <property type="entry name" value="ZAD"/>
    <property type="match status" value="1"/>
</dbReference>
<dbReference type="Gene3D" id="3.30.160.60">
    <property type="entry name" value="Classic Zinc Finger"/>
    <property type="match status" value="5"/>
</dbReference>
<evidence type="ECO:0000313" key="16">
    <source>
        <dbReference type="EnsemblMetazoa" id="GAUT004278-PA"/>
    </source>
</evidence>
<dbReference type="InterPro" id="IPR013087">
    <property type="entry name" value="Znf_C2H2_type"/>
</dbReference>
<feature type="domain" description="C2H2-type" evidence="14">
    <location>
        <begin position="233"/>
        <end position="260"/>
    </location>
</feature>
<evidence type="ECO:0000256" key="12">
    <source>
        <dbReference type="PROSITE-ProRule" id="PRU01263"/>
    </source>
</evidence>
<dbReference type="GO" id="GO:0005634">
    <property type="term" value="C:nucleus"/>
    <property type="evidence" value="ECO:0007669"/>
    <property type="project" value="UniProtKB-SubCell"/>
</dbReference>
<keyword evidence="17" id="KW-1185">Reference proteome</keyword>
<dbReference type="Gene3D" id="3.40.1800.20">
    <property type="match status" value="1"/>
</dbReference>
<comment type="similarity">
    <text evidence="2">Belongs to the krueppel C2H2-type zinc-finger protein family.</text>
</comment>
<evidence type="ECO:0000256" key="7">
    <source>
        <dbReference type="ARBA" id="ARBA00023015"/>
    </source>
</evidence>
<protein>
    <recommendedName>
        <fullName evidence="18">Protein krueppel</fullName>
    </recommendedName>
</protein>
<feature type="binding site" evidence="12">
    <location>
        <position position="87"/>
    </location>
    <ligand>
        <name>Zn(2+)</name>
        <dbReference type="ChEBI" id="CHEBI:29105"/>
    </ligand>
</feature>
<evidence type="ECO:0000256" key="2">
    <source>
        <dbReference type="ARBA" id="ARBA00006991"/>
    </source>
</evidence>
<dbReference type="GO" id="GO:0010468">
    <property type="term" value="P:regulation of gene expression"/>
    <property type="evidence" value="ECO:0007669"/>
    <property type="project" value="TreeGrafter"/>
</dbReference>
<dbReference type="InterPro" id="IPR036236">
    <property type="entry name" value="Znf_C2H2_sf"/>
</dbReference>
<dbReference type="SUPFAM" id="SSF57667">
    <property type="entry name" value="beta-beta-alpha zinc fingers"/>
    <property type="match status" value="4"/>
</dbReference>
<feature type="binding site" evidence="12">
    <location>
        <position position="33"/>
    </location>
    <ligand>
        <name>Zn(2+)</name>
        <dbReference type="ChEBI" id="CHEBI:29105"/>
    </ligand>
</feature>
<feature type="binding site" evidence="12">
    <location>
        <position position="84"/>
    </location>
    <ligand>
        <name>Zn(2+)</name>
        <dbReference type="ChEBI" id="CHEBI:29105"/>
    </ligand>
</feature>
<organism evidence="16 17">
    <name type="scientific">Glossina austeni</name>
    <name type="common">Savannah tsetse fly</name>
    <dbReference type="NCBI Taxonomy" id="7395"/>
    <lineage>
        <taxon>Eukaryota</taxon>
        <taxon>Metazoa</taxon>
        <taxon>Ecdysozoa</taxon>
        <taxon>Arthropoda</taxon>
        <taxon>Hexapoda</taxon>
        <taxon>Insecta</taxon>
        <taxon>Pterygota</taxon>
        <taxon>Neoptera</taxon>
        <taxon>Endopterygota</taxon>
        <taxon>Diptera</taxon>
        <taxon>Brachycera</taxon>
        <taxon>Muscomorpha</taxon>
        <taxon>Hippoboscoidea</taxon>
        <taxon>Glossinidae</taxon>
        <taxon>Glossina</taxon>
    </lineage>
</organism>
<evidence type="ECO:0008006" key="18">
    <source>
        <dbReference type="Google" id="ProtNLM"/>
    </source>
</evidence>
<feature type="domain" description="C2H2-type" evidence="14">
    <location>
        <begin position="464"/>
        <end position="486"/>
    </location>
</feature>
<keyword evidence="4" id="KW-0677">Repeat</keyword>
<evidence type="ECO:0000256" key="9">
    <source>
        <dbReference type="ARBA" id="ARBA00023163"/>
    </source>
</evidence>
<feature type="domain" description="ZAD" evidence="15">
    <location>
        <begin position="28"/>
        <end position="111"/>
    </location>
</feature>
<dbReference type="PROSITE" id="PS50157">
    <property type="entry name" value="ZINC_FINGER_C2H2_2"/>
    <property type="match status" value="8"/>
</dbReference>
<feature type="domain" description="C2H2-type" evidence="14">
    <location>
        <begin position="290"/>
        <end position="317"/>
    </location>
</feature>
<dbReference type="Pfam" id="PF00096">
    <property type="entry name" value="zf-C2H2"/>
    <property type="match status" value="5"/>
</dbReference>
<evidence type="ECO:0000256" key="11">
    <source>
        <dbReference type="PROSITE-ProRule" id="PRU00042"/>
    </source>
</evidence>
<evidence type="ECO:0000259" key="14">
    <source>
        <dbReference type="PROSITE" id="PS50157"/>
    </source>
</evidence>
<dbReference type="STRING" id="7395.A0A1A9UGP8"/>
<dbReference type="Proteomes" id="UP000078200">
    <property type="component" value="Unassembled WGS sequence"/>
</dbReference>
<evidence type="ECO:0000256" key="13">
    <source>
        <dbReference type="SAM" id="MobiDB-lite"/>
    </source>
</evidence>
<keyword evidence="7" id="KW-0805">Transcription regulation</keyword>
<keyword evidence="8" id="KW-0238">DNA-binding</keyword>
<name>A0A1A9UGP8_GLOAU</name>
<sequence>METNDIEMHEDGLSAPMAHTNQINAIERQCRLCLHQDNNEGEVVDIFEEPTDEKGNKKQALKLILYELFQIKYDKSSYLPHVVCQRCLEMVNAFSRFRQIVQRCEAQLQNRANQLSPDVSKRPGLNGNPGIFEPEDDCEITEVNPEQDYESSEDDFSMESDSETENVNVAPNKANDATNLAIPATQAPQDNVPIIRSVPANVAPQEEVSTGPDNISTPTREVTGLEFNIKNTYLCQYCDMAFKTQVECSQHELNHDPNTPYTCSFCSKRFSSRQSLIAHIREIHDAERPYVCANCNKGFCRRSDLKKHTIVHTGVRPFSCPVCMKSFSRNTNLTKHMRVHSSVKSYGCQYCTLTLPNGIELLKHIRSHVADNKNARRDKSQELVSNQTKSLGKAVISQNPIAAQGTETIDHSEKSVNTTQVRATDLPVQQANVSFSQAQQRAMGVSPVPKPPAATPKTSHYRSHVCDICSKTFTRERDLHRHQALHLDTLFTCKQCGVGFSRREKLARHEIEQHTTHYPCEKCRMTFLKQEELEIHLKMHELQQSAALSAHQAVLNAACVQQNSEMQAQLQIPPPPLGLPQQPPLPSQRTSDADFSFYSNIVPMVNLGFYSETRPEDRNGI</sequence>
<evidence type="ECO:0000259" key="15">
    <source>
        <dbReference type="PROSITE" id="PS51915"/>
    </source>
</evidence>
<feature type="domain" description="C2H2-type" evidence="14">
    <location>
        <begin position="346"/>
        <end position="373"/>
    </location>
</feature>
<feature type="compositionally biased region" description="Acidic residues" evidence="13">
    <location>
        <begin position="133"/>
        <end position="164"/>
    </location>
</feature>
<comment type="subcellular location">
    <subcellularLocation>
        <location evidence="1">Nucleus</location>
    </subcellularLocation>
</comment>
<accession>A0A1A9UGP8</accession>
<dbReference type="SMART" id="SM00355">
    <property type="entry name" value="ZnF_C2H2"/>
    <property type="match status" value="8"/>
</dbReference>
<evidence type="ECO:0000256" key="6">
    <source>
        <dbReference type="ARBA" id="ARBA00022833"/>
    </source>
</evidence>
<evidence type="ECO:0000256" key="1">
    <source>
        <dbReference type="ARBA" id="ARBA00004123"/>
    </source>
</evidence>
<evidence type="ECO:0000256" key="4">
    <source>
        <dbReference type="ARBA" id="ARBA00022737"/>
    </source>
</evidence>
<keyword evidence="6 12" id="KW-0862">Zinc</keyword>
<keyword evidence="10" id="KW-0539">Nucleus</keyword>
<evidence type="ECO:0000256" key="3">
    <source>
        <dbReference type="ARBA" id="ARBA00022723"/>
    </source>
</evidence>
<dbReference type="FunFam" id="3.30.160.60:FF:001506">
    <property type="entry name" value="Zinc finger protein"/>
    <property type="match status" value="1"/>
</dbReference>
<dbReference type="Pfam" id="PF07776">
    <property type="entry name" value="zf-AD"/>
    <property type="match status" value="1"/>
</dbReference>
<dbReference type="PROSITE" id="PS00028">
    <property type="entry name" value="ZINC_FINGER_C2H2_1"/>
    <property type="match status" value="8"/>
</dbReference>
<dbReference type="EnsemblMetazoa" id="GAUT004278-RA">
    <property type="protein sequence ID" value="GAUT004278-PA"/>
    <property type="gene ID" value="GAUT004278"/>
</dbReference>
<dbReference type="PANTHER" id="PTHR16515:SF49">
    <property type="entry name" value="GASTRULA ZINC FINGER PROTEIN XLCGF49.1-LIKE-RELATED"/>
    <property type="match status" value="1"/>
</dbReference>
<feature type="domain" description="C2H2-type" evidence="14">
    <location>
        <begin position="261"/>
        <end position="289"/>
    </location>
</feature>
<dbReference type="GO" id="GO:0003677">
    <property type="term" value="F:DNA binding"/>
    <property type="evidence" value="ECO:0007669"/>
    <property type="project" value="UniProtKB-KW"/>
</dbReference>
<dbReference type="InterPro" id="IPR050331">
    <property type="entry name" value="Zinc_finger"/>
</dbReference>
<dbReference type="GO" id="GO:0008270">
    <property type="term" value="F:zinc ion binding"/>
    <property type="evidence" value="ECO:0007669"/>
    <property type="project" value="UniProtKB-UniRule"/>
</dbReference>
<feature type="domain" description="C2H2-type" evidence="14">
    <location>
        <begin position="518"/>
        <end position="545"/>
    </location>
</feature>
<keyword evidence="3 12" id="KW-0479">Metal-binding</keyword>
<proteinExistence type="inferred from homology"/>
<dbReference type="AlphaFoldDB" id="A0A1A9UGP8"/>
<keyword evidence="9" id="KW-0804">Transcription</keyword>
<feature type="domain" description="C2H2-type" evidence="14">
    <location>
        <begin position="491"/>
        <end position="519"/>
    </location>
</feature>
<dbReference type="VEuPathDB" id="VectorBase:GAUT004278"/>